<evidence type="ECO:0000313" key="1">
    <source>
        <dbReference type="EMBL" id="GAI77203.1"/>
    </source>
</evidence>
<accession>X1R9H2</accession>
<proteinExistence type="predicted"/>
<reference evidence="1" key="1">
    <citation type="journal article" date="2014" name="Front. Microbiol.">
        <title>High frequency of phylogenetically diverse reductive dehalogenase-homologous genes in deep subseafloor sedimentary metagenomes.</title>
        <authorList>
            <person name="Kawai M."/>
            <person name="Futagami T."/>
            <person name="Toyoda A."/>
            <person name="Takaki Y."/>
            <person name="Nishi S."/>
            <person name="Hori S."/>
            <person name="Arai W."/>
            <person name="Tsubouchi T."/>
            <person name="Morono Y."/>
            <person name="Uchiyama I."/>
            <person name="Ito T."/>
            <person name="Fujiyama A."/>
            <person name="Inagaki F."/>
            <person name="Takami H."/>
        </authorList>
    </citation>
    <scope>NUCLEOTIDE SEQUENCE</scope>
    <source>
        <strain evidence="1">Expedition CK06-06</strain>
    </source>
</reference>
<comment type="caution">
    <text evidence="1">The sequence shown here is derived from an EMBL/GenBank/DDBJ whole genome shotgun (WGS) entry which is preliminary data.</text>
</comment>
<protein>
    <submittedName>
        <fullName evidence="1">Uncharacterized protein</fullName>
    </submittedName>
</protein>
<organism evidence="1">
    <name type="scientific">marine sediment metagenome</name>
    <dbReference type="NCBI Taxonomy" id="412755"/>
    <lineage>
        <taxon>unclassified sequences</taxon>
        <taxon>metagenomes</taxon>
        <taxon>ecological metagenomes</taxon>
    </lineage>
</organism>
<name>X1R9H2_9ZZZZ</name>
<gene>
    <name evidence="1" type="ORF">S12H4_16269</name>
</gene>
<dbReference type="AlphaFoldDB" id="X1R9H2"/>
<dbReference type="EMBL" id="BARW01007858">
    <property type="protein sequence ID" value="GAI77203.1"/>
    <property type="molecule type" value="Genomic_DNA"/>
</dbReference>
<feature type="non-terminal residue" evidence="1">
    <location>
        <position position="1"/>
    </location>
</feature>
<sequence length="64" mass="7223">FNYYLNILGGDDVMSYIIDGLLSEKLAYLIITPYEDLFCKVNAIDFEARGLRLIKAVGEIHGQP</sequence>